<dbReference type="Proteomes" id="UP000315369">
    <property type="component" value="Unassembled WGS sequence"/>
</dbReference>
<evidence type="ECO:0000313" key="4">
    <source>
        <dbReference type="Proteomes" id="UP000315369"/>
    </source>
</evidence>
<accession>A0A540WK06</accession>
<organism evidence="3 4">
    <name type="scientific">Myxococcus llanfairpwllgwyngyllgogerychwyrndrobwllllantysiliogogogochensis</name>
    <dbReference type="NCBI Taxonomy" id="2590453"/>
    <lineage>
        <taxon>Bacteria</taxon>
        <taxon>Pseudomonadati</taxon>
        <taxon>Myxococcota</taxon>
        <taxon>Myxococcia</taxon>
        <taxon>Myxococcales</taxon>
        <taxon>Cystobacterineae</taxon>
        <taxon>Myxococcaceae</taxon>
        <taxon>Myxococcus</taxon>
    </lineage>
</organism>
<dbReference type="EMBL" id="VIFM01000356">
    <property type="protein sequence ID" value="TQF09352.1"/>
    <property type="molecule type" value="Genomic_DNA"/>
</dbReference>
<comment type="caution">
    <text evidence="3">The sequence shown here is derived from an EMBL/GenBank/DDBJ whole genome shotgun (WGS) entry which is preliminary data.</text>
</comment>
<sequence>MMRPRLGRLLGAGLMASLMVAGTGCKKGEDSGAKGNAPAATASGGSAPPSRASAPSSSGRGAPAGAGQGLLLAAGRAADLRLTSDGRFATYLLNGQKPRLDGVPPQMLLGELFVVAVEGGEPRKLGDSVTNVPGGLLFSADSKHALYLTGYNPASQSGSLNVAVLDDAKAEPAVLGTAVSYMLPSPDGTKLAFVDGGKLKLGPLPSGPFVDVAAEVSTAQFTSDSKTLLLKRRLSAAGGLAAVSVEKPEEAPRKLADQVGDYAVSPDGQRVAFQVRSESVRGLYDLYLAELPGQKPKRLAVAAQAFGFSPDGKWLARSENGKPDVPGDLYVGPASGGPGRKVGERVEIFSFSPDSQAVGFLDRYDVTARAGLMAVASLPDGAPKRVGDRVPNFVWGSDARYVAFLSRFLKPEYSVDLMLYPLGAEKAEKVHRGVFGYGFMPGNGQVVFRANCIRNGRACDFKALELPQKADPQTWLQGIFSYKLSADGQRVLATSARMDSDTYDIAVYDAKTQARKPLDQGVQVPVYFGGKDDSRAVYIISQGPKAGVYSVSALP</sequence>
<evidence type="ECO:0000313" key="3">
    <source>
        <dbReference type="EMBL" id="TQF09352.1"/>
    </source>
</evidence>
<keyword evidence="4" id="KW-1185">Reference proteome</keyword>
<gene>
    <name evidence="3" type="ORF">FJV41_45025</name>
</gene>
<dbReference type="Gene3D" id="2.120.10.30">
    <property type="entry name" value="TolB, C-terminal domain"/>
    <property type="match status" value="1"/>
</dbReference>
<dbReference type="InterPro" id="IPR011042">
    <property type="entry name" value="6-blade_b-propeller_TolB-like"/>
</dbReference>
<proteinExistence type="predicted"/>
<keyword evidence="2" id="KW-0732">Signal</keyword>
<protein>
    <submittedName>
        <fullName evidence="3">Gliding motility protein</fullName>
    </submittedName>
</protein>
<feature type="chain" id="PRO_5021877902" evidence="2">
    <location>
        <begin position="22"/>
        <end position="555"/>
    </location>
</feature>
<feature type="signal peptide" evidence="2">
    <location>
        <begin position="1"/>
        <end position="21"/>
    </location>
</feature>
<dbReference type="Pfam" id="PF07676">
    <property type="entry name" value="PD40"/>
    <property type="match status" value="1"/>
</dbReference>
<evidence type="ECO:0000256" key="2">
    <source>
        <dbReference type="SAM" id="SignalP"/>
    </source>
</evidence>
<dbReference type="OrthoDB" id="5484351at2"/>
<evidence type="ECO:0000256" key="1">
    <source>
        <dbReference type="SAM" id="MobiDB-lite"/>
    </source>
</evidence>
<feature type="region of interest" description="Disordered" evidence="1">
    <location>
        <begin position="25"/>
        <end position="64"/>
    </location>
</feature>
<dbReference type="PROSITE" id="PS51257">
    <property type="entry name" value="PROKAR_LIPOPROTEIN"/>
    <property type="match status" value="1"/>
</dbReference>
<dbReference type="InterPro" id="IPR011659">
    <property type="entry name" value="WD40"/>
</dbReference>
<feature type="compositionally biased region" description="Low complexity" evidence="1">
    <location>
        <begin position="37"/>
        <end position="61"/>
    </location>
</feature>
<dbReference type="AlphaFoldDB" id="A0A540WK06"/>
<dbReference type="RefSeq" id="WP_141648805.1">
    <property type="nucleotide sequence ID" value="NZ_VIFM01000356.1"/>
</dbReference>
<reference evidence="3 4" key="1">
    <citation type="submission" date="2019-06" db="EMBL/GenBank/DDBJ databases">
        <authorList>
            <person name="Livingstone P."/>
            <person name="Whitworth D."/>
        </authorList>
    </citation>
    <scope>NUCLEOTIDE SEQUENCE [LARGE SCALE GENOMIC DNA]</scope>
    <source>
        <strain evidence="3 4">AM401</strain>
    </source>
</reference>
<name>A0A540WK06_9BACT</name>
<dbReference type="SUPFAM" id="SSF82171">
    <property type="entry name" value="DPP6 N-terminal domain-like"/>
    <property type="match status" value="1"/>
</dbReference>